<accession>A0A914S626</accession>
<keyword evidence="1" id="KW-1185">Reference proteome</keyword>
<dbReference type="Proteomes" id="UP000887564">
    <property type="component" value="Unplaced"/>
</dbReference>
<dbReference type="InterPro" id="IPR005312">
    <property type="entry name" value="DUF1759"/>
</dbReference>
<name>A0A914S626_PAREQ</name>
<reference evidence="2" key="1">
    <citation type="submission" date="2022-11" db="UniProtKB">
        <authorList>
            <consortium name="WormBaseParasite"/>
        </authorList>
    </citation>
    <scope>IDENTIFICATION</scope>
</reference>
<evidence type="ECO:0000313" key="2">
    <source>
        <dbReference type="WBParaSite" id="PEQ_0001409701-mRNA-1"/>
    </source>
</evidence>
<dbReference type="AlphaFoldDB" id="A0A914S626"/>
<sequence>MAKAQETAGTFDGNGTNWPVFWDWCLSTVGNQPISDEQKIAYFASCMVGPANQLIEAYQLQNPSYSDIVKRVKERFANNEIVMQQLYAQLERMPRIQEGRQVHRWILQDLERKKLENDSWDVTKLRKFLSSVAPTQEAVHRITSEVGGIKISERPPFKESEPSVYGKDASAVSVVPELMASVSNQMATTNKGQATLLMCVLATAADQLRQKCERVLVFIDTGSQRSFTTEGLARKLNLPSLQVHCKRNNAQCSACTSHLLKHHFIEKRASLPMVACDDPDVLIGMDQLSKIMETSPPKAMKSGFSIYDTKLGPIIADRGRVSHSFNRNNSSVDNIFTVESTQEIDPVSLFGKLEAIGIKEASESEDDEMPKWPLKKWLVGNLMIEYASGGRGSPTYIISLYQTIMDCVTVD</sequence>
<organism evidence="1 2">
    <name type="scientific">Parascaris equorum</name>
    <name type="common">Equine roundworm</name>
    <dbReference type="NCBI Taxonomy" id="6256"/>
    <lineage>
        <taxon>Eukaryota</taxon>
        <taxon>Metazoa</taxon>
        <taxon>Ecdysozoa</taxon>
        <taxon>Nematoda</taxon>
        <taxon>Chromadorea</taxon>
        <taxon>Rhabditida</taxon>
        <taxon>Spirurina</taxon>
        <taxon>Ascaridomorpha</taxon>
        <taxon>Ascaridoidea</taxon>
        <taxon>Ascarididae</taxon>
        <taxon>Parascaris</taxon>
    </lineage>
</organism>
<protein>
    <submittedName>
        <fullName evidence="2">Uncharacterized protein</fullName>
    </submittedName>
</protein>
<proteinExistence type="predicted"/>
<evidence type="ECO:0000313" key="1">
    <source>
        <dbReference type="Proteomes" id="UP000887564"/>
    </source>
</evidence>
<dbReference type="Pfam" id="PF03564">
    <property type="entry name" value="DUF1759"/>
    <property type="match status" value="1"/>
</dbReference>
<dbReference type="WBParaSite" id="PEQ_0001409701-mRNA-1">
    <property type="protein sequence ID" value="PEQ_0001409701-mRNA-1"/>
    <property type="gene ID" value="PEQ_0001409701"/>
</dbReference>